<dbReference type="STRING" id="29172.A0A0D8X7X1"/>
<evidence type="ECO:0000313" key="1">
    <source>
        <dbReference type="EMBL" id="KJH40653.1"/>
    </source>
</evidence>
<evidence type="ECO:0000313" key="2">
    <source>
        <dbReference type="Proteomes" id="UP000053766"/>
    </source>
</evidence>
<keyword evidence="2" id="KW-1185">Reference proteome</keyword>
<reference evidence="2" key="2">
    <citation type="journal article" date="2016" name="Sci. Rep.">
        <title>Dictyocaulus viviparus genome, variome and transcriptome elucidate lungworm biology and support future intervention.</title>
        <authorList>
            <person name="McNulty S.N."/>
            <person name="Strube C."/>
            <person name="Rosa B.A."/>
            <person name="Martin J.C."/>
            <person name="Tyagi R."/>
            <person name="Choi Y.J."/>
            <person name="Wang Q."/>
            <person name="Hallsworth Pepin K."/>
            <person name="Zhang X."/>
            <person name="Ozersky P."/>
            <person name="Wilson R.K."/>
            <person name="Sternberg P.W."/>
            <person name="Gasser R.B."/>
            <person name="Mitreva M."/>
        </authorList>
    </citation>
    <scope>NUCLEOTIDE SEQUENCE [LARGE SCALE GENOMIC DNA]</scope>
    <source>
        <strain evidence="2">HannoverDv2000</strain>
    </source>
</reference>
<sequence length="115" mass="12900">MTPSVWCRRCDTSDYDFAYTECGADGSRWRVALPYHPGACEGLPEPKKGLNCCNLTKSNLYQSLFFDKFSHPTPCQPYCPTITFDAEMGNKLVPMNKTLAVINPYGNASDLLMNF</sequence>
<gene>
    <name evidence="1" type="ORF">DICVIV_13388</name>
</gene>
<accession>A0A0D8X7X1</accession>
<reference evidence="1 2" key="1">
    <citation type="submission" date="2013-11" db="EMBL/GenBank/DDBJ databases">
        <title>Draft genome of the bovine lungworm Dictyocaulus viviparus.</title>
        <authorList>
            <person name="Mitreva M."/>
        </authorList>
    </citation>
    <scope>NUCLEOTIDE SEQUENCE [LARGE SCALE GENOMIC DNA]</scope>
    <source>
        <strain evidence="1 2">HannoverDv2000</strain>
    </source>
</reference>
<dbReference type="Proteomes" id="UP000053766">
    <property type="component" value="Unassembled WGS sequence"/>
</dbReference>
<name>A0A0D8X7X1_DICVI</name>
<organism evidence="1 2">
    <name type="scientific">Dictyocaulus viviparus</name>
    <name type="common">Bovine lungworm</name>
    <dbReference type="NCBI Taxonomy" id="29172"/>
    <lineage>
        <taxon>Eukaryota</taxon>
        <taxon>Metazoa</taxon>
        <taxon>Ecdysozoa</taxon>
        <taxon>Nematoda</taxon>
        <taxon>Chromadorea</taxon>
        <taxon>Rhabditida</taxon>
        <taxon>Rhabditina</taxon>
        <taxon>Rhabditomorpha</taxon>
        <taxon>Strongyloidea</taxon>
        <taxon>Metastrongylidae</taxon>
        <taxon>Dictyocaulus</taxon>
    </lineage>
</organism>
<proteinExistence type="predicted"/>
<dbReference type="OrthoDB" id="439917at2759"/>
<dbReference type="EMBL" id="KN717065">
    <property type="protein sequence ID" value="KJH40653.1"/>
    <property type="molecule type" value="Genomic_DNA"/>
</dbReference>
<dbReference type="AlphaFoldDB" id="A0A0D8X7X1"/>
<protein>
    <submittedName>
        <fullName evidence="1">Uncharacterized protein</fullName>
    </submittedName>
</protein>